<feature type="transmembrane region" description="Helical" evidence="2">
    <location>
        <begin position="142"/>
        <end position="158"/>
    </location>
</feature>
<keyword evidence="5" id="KW-1185">Reference proteome</keyword>
<organism evidence="4 5">
    <name type="scientific">Actinopolymorpha pittospori</name>
    <dbReference type="NCBI Taxonomy" id="648752"/>
    <lineage>
        <taxon>Bacteria</taxon>
        <taxon>Bacillati</taxon>
        <taxon>Actinomycetota</taxon>
        <taxon>Actinomycetes</taxon>
        <taxon>Propionibacteriales</taxon>
        <taxon>Actinopolymorphaceae</taxon>
        <taxon>Actinopolymorpha</taxon>
    </lineage>
</organism>
<feature type="transmembrane region" description="Helical" evidence="2">
    <location>
        <begin position="114"/>
        <end position="135"/>
    </location>
</feature>
<protein>
    <recommendedName>
        <fullName evidence="3">DUF7144 domain-containing protein</fullName>
    </recommendedName>
</protein>
<keyword evidence="2" id="KW-0472">Membrane</keyword>
<sequence length="196" mass="20961">MTEHRDTGASQEARRREEEAAKGQTQQMPGERAQAEPTVPQARRSGEAEYAEGRPSGAGEMADMMARMNWNLFAGTLLIVLGGFQAIWGVTGVVKTAVFLVGAQQLILPANYNAWGWVHIAVAILLIVTGLAIIARQTWARHVGIALCAIGAIANFLTLGAFPLWSLILIGFDILAIYALAVHGRDFGPAGRRAGA</sequence>
<accession>A0A927N2V2</accession>
<proteinExistence type="predicted"/>
<keyword evidence="2" id="KW-0812">Transmembrane</keyword>
<evidence type="ECO:0000259" key="3">
    <source>
        <dbReference type="Pfam" id="PF23636"/>
    </source>
</evidence>
<reference evidence="4" key="1">
    <citation type="submission" date="2020-10" db="EMBL/GenBank/DDBJ databases">
        <title>Sequencing the genomes of 1000 actinobacteria strains.</title>
        <authorList>
            <person name="Klenk H.-P."/>
        </authorList>
    </citation>
    <scope>NUCLEOTIDE SEQUENCE</scope>
    <source>
        <strain evidence="4">DSM 45354</strain>
    </source>
</reference>
<feature type="domain" description="DUF7144" evidence="3">
    <location>
        <begin position="70"/>
        <end position="185"/>
    </location>
</feature>
<dbReference type="Proteomes" id="UP000638648">
    <property type="component" value="Unassembled WGS sequence"/>
</dbReference>
<comment type="caution">
    <text evidence="4">The sequence shown here is derived from an EMBL/GenBank/DDBJ whole genome shotgun (WGS) entry which is preliminary data.</text>
</comment>
<evidence type="ECO:0000256" key="1">
    <source>
        <dbReference type="SAM" id="MobiDB-lite"/>
    </source>
</evidence>
<feature type="transmembrane region" description="Helical" evidence="2">
    <location>
        <begin position="70"/>
        <end position="94"/>
    </location>
</feature>
<dbReference type="InterPro" id="IPR055568">
    <property type="entry name" value="DUF7144"/>
</dbReference>
<dbReference type="AlphaFoldDB" id="A0A927N2V2"/>
<dbReference type="EMBL" id="JADBEM010000001">
    <property type="protein sequence ID" value="MBE1611631.1"/>
    <property type="molecule type" value="Genomic_DNA"/>
</dbReference>
<feature type="region of interest" description="Disordered" evidence="1">
    <location>
        <begin position="1"/>
        <end position="55"/>
    </location>
</feature>
<feature type="compositionally biased region" description="Basic and acidic residues" evidence="1">
    <location>
        <begin position="1"/>
        <end position="21"/>
    </location>
</feature>
<gene>
    <name evidence="4" type="ORF">HEB94_008479</name>
</gene>
<name>A0A927N2V2_9ACTN</name>
<evidence type="ECO:0000256" key="2">
    <source>
        <dbReference type="SAM" id="Phobius"/>
    </source>
</evidence>
<dbReference type="Pfam" id="PF23636">
    <property type="entry name" value="DUF7144"/>
    <property type="match status" value="1"/>
</dbReference>
<dbReference type="RefSeq" id="WP_192754809.1">
    <property type="nucleotide sequence ID" value="NZ_BAABJL010000176.1"/>
</dbReference>
<evidence type="ECO:0000313" key="5">
    <source>
        <dbReference type="Proteomes" id="UP000638648"/>
    </source>
</evidence>
<evidence type="ECO:0000313" key="4">
    <source>
        <dbReference type="EMBL" id="MBE1611631.1"/>
    </source>
</evidence>
<keyword evidence="2" id="KW-1133">Transmembrane helix</keyword>